<gene>
    <name evidence="2" type="ORF">SAMN05421547_11039</name>
</gene>
<dbReference type="InterPro" id="IPR002716">
    <property type="entry name" value="PIN_dom"/>
</dbReference>
<dbReference type="InterPro" id="IPR029060">
    <property type="entry name" value="PIN-like_dom_sf"/>
</dbReference>
<evidence type="ECO:0000313" key="2">
    <source>
        <dbReference type="EMBL" id="SDY97758.1"/>
    </source>
</evidence>
<sequence>MNPVLVDTSVWIDHFRQGNPHLAQLLQQDMALMHPLVLGELACGTPPARARTLADLQRLKPARQASMREVLALIEREQLFGLGCGLVDITLLASALMSSGASLWSRDRRLHALAQRFGIACRSVLP</sequence>
<dbReference type="Proteomes" id="UP000183417">
    <property type="component" value="Unassembled WGS sequence"/>
</dbReference>
<organism evidence="2 3">
    <name type="scientific">Delftia lacustris</name>
    <dbReference type="NCBI Taxonomy" id="558537"/>
    <lineage>
        <taxon>Bacteria</taxon>
        <taxon>Pseudomonadati</taxon>
        <taxon>Pseudomonadota</taxon>
        <taxon>Betaproteobacteria</taxon>
        <taxon>Burkholderiales</taxon>
        <taxon>Comamonadaceae</taxon>
        <taxon>Delftia</taxon>
    </lineage>
</organism>
<dbReference type="EMBL" id="FNPE01000010">
    <property type="protein sequence ID" value="SDY97758.1"/>
    <property type="molecule type" value="Genomic_DNA"/>
</dbReference>
<dbReference type="Pfam" id="PF01850">
    <property type="entry name" value="PIN"/>
    <property type="match status" value="1"/>
</dbReference>
<dbReference type="GeneID" id="94690125"/>
<evidence type="ECO:0000259" key="1">
    <source>
        <dbReference type="Pfam" id="PF01850"/>
    </source>
</evidence>
<protein>
    <recommendedName>
        <fullName evidence="1">PIN domain-containing protein</fullName>
    </recommendedName>
</protein>
<name>A0A1H3P9J2_9BURK</name>
<dbReference type="SUPFAM" id="SSF88723">
    <property type="entry name" value="PIN domain-like"/>
    <property type="match status" value="1"/>
</dbReference>
<feature type="domain" description="PIN" evidence="1">
    <location>
        <begin position="4"/>
        <end position="114"/>
    </location>
</feature>
<dbReference type="Gene3D" id="3.40.50.1010">
    <property type="entry name" value="5'-nuclease"/>
    <property type="match status" value="1"/>
</dbReference>
<reference evidence="2 3" key="1">
    <citation type="submission" date="2016-10" db="EMBL/GenBank/DDBJ databases">
        <authorList>
            <person name="de Groot N.N."/>
        </authorList>
    </citation>
    <scope>NUCLEOTIDE SEQUENCE [LARGE SCALE GENOMIC DNA]</scope>
    <source>
        <strain evidence="2 3">LMG 24775</strain>
    </source>
</reference>
<dbReference type="RefSeq" id="WP_074922412.1">
    <property type="nucleotide sequence ID" value="NZ_CP141274.1"/>
</dbReference>
<dbReference type="AlphaFoldDB" id="A0A1H3P9J2"/>
<proteinExistence type="predicted"/>
<accession>A0A1H3P9J2</accession>
<evidence type="ECO:0000313" key="3">
    <source>
        <dbReference type="Proteomes" id="UP000183417"/>
    </source>
</evidence>